<dbReference type="SMART" id="SM00343">
    <property type="entry name" value="ZnF_C2HC"/>
    <property type="match status" value="1"/>
</dbReference>
<proteinExistence type="predicted"/>
<dbReference type="InterPro" id="IPR025724">
    <property type="entry name" value="GAG-pre-integrase_dom"/>
</dbReference>
<dbReference type="InterPro" id="IPR054722">
    <property type="entry name" value="PolX-like_BBD"/>
</dbReference>
<dbReference type="EMBL" id="JACTNZ010000005">
    <property type="protein sequence ID" value="KAG5548640.1"/>
    <property type="molecule type" value="Genomic_DNA"/>
</dbReference>
<evidence type="ECO:0000256" key="2">
    <source>
        <dbReference type="SAM" id="MobiDB-lite"/>
    </source>
</evidence>
<dbReference type="PROSITE" id="PS50158">
    <property type="entry name" value="ZF_CCHC"/>
    <property type="match status" value="1"/>
</dbReference>
<dbReference type="InterPro" id="IPR001878">
    <property type="entry name" value="Znf_CCHC"/>
</dbReference>
<comment type="caution">
    <text evidence="4">The sequence shown here is derived from an EMBL/GenBank/DDBJ whole genome shotgun (WGS) entry which is preliminary data.</text>
</comment>
<dbReference type="GO" id="GO:0003676">
    <property type="term" value="F:nucleic acid binding"/>
    <property type="evidence" value="ECO:0007669"/>
    <property type="project" value="InterPro"/>
</dbReference>
<evidence type="ECO:0000313" key="5">
    <source>
        <dbReference type="Proteomes" id="UP000823749"/>
    </source>
</evidence>
<feature type="compositionally biased region" description="Basic and acidic residues" evidence="2">
    <location>
        <begin position="106"/>
        <end position="118"/>
    </location>
</feature>
<dbReference type="PANTHER" id="PTHR47592:SF27">
    <property type="entry name" value="OS08G0421700 PROTEIN"/>
    <property type="match status" value="1"/>
</dbReference>
<sequence>MKPQHSMPEHLRVMSAMIRDLRTADNVLTDEQQILNVLRSLPDVTWDHFKLTMTHNEMVKTFNDLKCHLELEAERQNAKRGNEALVVEPGQRKTIGSKRKRQGGKAKHEPARDNAPKERVKRRRGKKDKSKVTCYNCQKIGHFARDCIEPKKVPSYPISRIDCLVCSHVLVAHTDPNWIVDTGATKHVARDRGGFIEYRRILVGSQRVFMGNSSAKNVLGVGTYQLKLQSGHTFILYDVLYAPGVRRNLKSVIALVELGFSFNFSRDGFSVYLGNKPFGHGSISDGFYVLNLDGLNNNAFMAFHDNDVVSSSVKWHARLGHIGQDRMTRLARESLLGHSLKSTYQYVSLAWQEKQ</sequence>
<feature type="compositionally biased region" description="Basic residues" evidence="2">
    <location>
        <begin position="95"/>
        <end position="105"/>
    </location>
</feature>
<keyword evidence="5" id="KW-1185">Reference proteome</keyword>
<dbReference type="SUPFAM" id="SSF57756">
    <property type="entry name" value="Retrovirus zinc finger-like domains"/>
    <property type="match status" value="1"/>
</dbReference>
<keyword evidence="1" id="KW-0479">Metal-binding</keyword>
<gene>
    <name evidence="4" type="ORF">RHGRI_014104</name>
</gene>
<dbReference type="Pfam" id="PF13976">
    <property type="entry name" value="gag_pre-integrs"/>
    <property type="match status" value="1"/>
</dbReference>
<evidence type="ECO:0000313" key="4">
    <source>
        <dbReference type="EMBL" id="KAG5548640.1"/>
    </source>
</evidence>
<reference evidence="4" key="1">
    <citation type="submission" date="2020-08" db="EMBL/GenBank/DDBJ databases">
        <title>Plant Genome Project.</title>
        <authorList>
            <person name="Zhang R.-G."/>
        </authorList>
    </citation>
    <scope>NUCLEOTIDE SEQUENCE</scope>
    <source>
        <strain evidence="4">WSP0</strain>
        <tissue evidence="4">Leaf</tissue>
    </source>
</reference>
<feature type="domain" description="CCHC-type" evidence="3">
    <location>
        <begin position="134"/>
        <end position="147"/>
    </location>
</feature>
<evidence type="ECO:0000256" key="1">
    <source>
        <dbReference type="PROSITE-ProRule" id="PRU00047"/>
    </source>
</evidence>
<protein>
    <recommendedName>
        <fullName evidence="3">CCHC-type domain-containing protein</fullName>
    </recommendedName>
</protein>
<feature type="region of interest" description="Disordered" evidence="2">
    <location>
        <begin position="80"/>
        <end position="127"/>
    </location>
</feature>
<dbReference type="AlphaFoldDB" id="A0AAV6K855"/>
<dbReference type="InterPro" id="IPR036875">
    <property type="entry name" value="Znf_CCHC_sf"/>
</dbReference>
<dbReference type="PANTHER" id="PTHR47592">
    <property type="entry name" value="PBF68 PROTEIN"/>
    <property type="match status" value="1"/>
</dbReference>
<organism evidence="4 5">
    <name type="scientific">Rhododendron griersonianum</name>
    <dbReference type="NCBI Taxonomy" id="479676"/>
    <lineage>
        <taxon>Eukaryota</taxon>
        <taxon>Viridiplantae</taxon>
        <taxon>Streptophyta</taxon>
        <taxon>Embryophyta</taxon>
        <taxon>Tracheophyta</taxon>
        <taxon>Spermatophyta</taxon>
        <taxon>Magnoliopsida</taxon>
        <taxon>eudicotyledons</taxon>
        <taxon>Gunneridae</taxon>
        <taxon>Pentapetalae</taxon>
        <taxon>asterids</taxon>
        <taxon>Ericales</taxon>
        <taxon>Ericaceae</taxon>
        <taxon>Ericoideae</taxon>
        <taxon>Rhodoreae</taxon>
        <taxon>Rhododendron</taxon>
    </lineage>
</organism>
<accession>A0AAV6K855</accession>
<evidence type="ECO:0000259" key="3">
    <source>
        <dbReference type="PROSITE" id="PS50158"/>
    </source>
</evidence>
<dbReference type="Proteomes" id="UP000823749">
    <property type="component" value="Chromosome 5"/>
</dbReference>
<keyword evidence="1" id="KW-0863">Zinc-finger</keyword>
<name>A0AAV6K855_9ERIC</name>
<dbReference type="Gene3D" id="4.10.60.10">
    <property type="entry name" value="Zinc finger, CCHC-type"/>
    <property type="match status" value="1"/>
</dbReference>
<keyword evidence="1" id="KW-0862">Zinc</keyword>
<dbReference type="Pfam" id="PF22936">
    <property type="entry name" value="Pol_BBD"/>
    <property type="match status" value="1"/>
</dbReference>
<dbReference type="GO" id="GO:0008270">
    <property type="term" value="F:zinc ion binding"/>
    <property type="evidence" value="ECO:0007669"/>
    <property type="project" value="UniProtKB-KW"/>
</dbReference>
<dbReference type="Pfam" id="PF00098">
    <property type="entry name" value="zf-CCHC"/>
    <property type="match status" value="1"/>
</dbReference>